<feature type="region of interest" description="Disordered" evidence="1">
    <location>
        <begin position="573"/>
        <end position="620"/>
    </location>
</feature>
<feature type="compositionally biased region" description="Basic and acidic residues" evidence="1">
    <location>
        <begin position="580"/>
        <end position="598"/>
    </location>
</feature>
<protein>
    <submittedName>
        <fullName evidence="2">Uncharacterized protein</fullName>
    </submittedName>
</protein>
<feature type="compositionally biased region" description="Polar residues" evidence="1">
    <location>
        <begin position="444"/>
        <end position="457"/>
    </location>
</feature>
<feature type="region of interest" description="Disordered" evidence="1">
    <location>
        <begin position="261"/>
        <end position="306"/>
    </location>
</feature>
<reference evidence="3" key="1">
    <citation type="submission" date="2014-09" db="EMBL/GenBank/DDBJ databases">
        <authorList>
            <person name="Sharma Rahul"/>
            <person name="Thines Marco"/>
        </authorList>
    </citation>
    <scope>NUCLEOTIDE SEQUENCE [LARGE SCALE GENOMIC DNA]</scope>
</reference>
<feature type="compositionally biased region" description="Polar residues" evidence="1">
    <location>
        <begin position="333"/>
        <end position="343"/>
    </location>
</feature>
<dbReference type="GO" id="GO:0005829">
    <property type="term" value="C:cytosol"/>
    <property type="evidence" value="ECO:0007669"/>
    <property type="project" value="TreeGrafter"/>
</dbReference>
<feature type="compositionally biased region" description="Polar residues" evidence="1">
    <location>
        <begin position="895"/>
        <end position="911"/>
    </location>
</feature>
<dbReference type="InterPro" id="IPR019193">
    <property type="entry name" value="UBQ-conj_enz_E2-bd_prot"/>
</dbReference>
<dbReference type="EMBL" id="CCYA01000276">
    <property type="protein sequence ID" value="CEH18883.1"/>
    <property type="molecule type" value="Genomic_DNA"/>
</dbReference>
<evidence type="ECO:0000313" key="2">
    <source>
        <dbReference type="EMBL" id="CEH18883.1"/>
    </source>
</evidence>
<sequence>MATLEQERPRPYPRDLTNTINTASGSNSPSTSSPLSHGSLPASPTIVRTGYDAFILPSVPTHEPEDVHLPTSLQQSQHQRVQLESTGQAEAEEILGNDEEEEVLEELCDEDEASEVLGSQQVKIDLGGTLSAVQGAAIAALQDLVSSMLGSASSTDPPAQSASPAALHGILDSIQAVSVRRSAGPTNNQEDPLTALLARLNSQLDQLPQSAEASASTSSLQDDVNLATALGALLSSLNNVRSPTATGIAESRNGSIESAISSASLIRPPSSMSRSHSSSWRRDSSQGPGSVTMHSSPSASREELRDPFAEAPAREADVYAQLQALMSNLASKCNPSTPFSPNQNEHKPTPFSLPTPPNTSPGLFAASPTHHSPRLRAASSGESSGLRSAGQSSGSASSMYEDKEALASWSQLSHLLGITRELVAARRSSHPAARCSLDSPLSPLRTSSRGASTSSIGESPALGSTDEVYPATPRHGLRAVSNLSHGIGEGLKGQHSPRPASVTSENTTAPTIASVKSPQPPQYSEKGGSVAEGASRETSTVGHGESEHWKQRIGEAVSSSGSLPMSLSGLPAYMPGTQSSRDEKSTYEDEKSATHETEATAAKTRALSTPDTSAYTARTSQDLRMVQSSIDRLYHAVPQLSDQRASLGDSARQLREVNLQELVDRLGRSGRMEDQRASLPTPRTPTTAATSPTDSPLEPSSSSPSPSKMALPPIAPSQQTKSLGRRFSVGSKFQNLRSAASFKGKARESSPRPAILDLPSSSEREVPAREELLPLFDDIQMAKEMGYHDQRAEMRPRIRASKPDKLAKMGLSGATMSRPKSASGVAAQLDDDEDDNLFAMLSGSRSRMPDQDAPLRRGPRPSRLSSPTSRQGSDLSSPRSVTFKGRIGVMPSPTVAPSATDSTSDSGTLTIGHASSISTAAPGSRPDGQPTVGQAAAFGGWTQSAKQLGVISLYAFHEDQQEGTPIETANILTYNTMAADTADGEDVFAQFVTVSFVAGPETTSTRCCLPTAALHPQSGSVRQDGDHYQIKLRSKPIEQCSSLVHEIFTEHTEINPPLGAEKLATIQPSRFACDACGAVVINAPGTSQYRALPSQHWEELIDSWMCHEDQLLNVSVTRGREGMVAGRTIPQQCAWVAEDIIAWPGSAVQEGSVIIDRRHRDHTASEELYPWRATCATCGQVLGHAVHNLDNLGPGQSQSDVQPDLSAASVRLSKAALRPMLGNRLTPSLAPVIAASELYRLSQMHGGRRFVLESQEDRLPRAILWLFLAPCSISLSHDPDVAMIKQASLEVCSNGDAADLRLTTAKILYRLLPSTDPIAQTNASHGIGQERSWSQSAAVESVVHRRRTCNSIMLALQMSTKCLPASQRQSFSPPWSIGYLECRSPIWS</sequence>
<feature type="region of interest" description="Disordered" evidence="1">
    <location>
        <begin position="333"/>
        <end position="399"/>
    </location>
</feature>
<feature type="compositionally biased region" description="Low complexity" evidence="1">
    <location>
        <begin position="383"/>
        <end position="398"/>
    </location>
</feature>
<name>A0A0P1BPR9_9BASI</name>
<dbReference type="GO" id="GO:0000151">
    <property type="term" value="C:ubiquitin ligase complex"/>
    <property type="evidence" value="ECO:0007669"/>
    <property type="project" value="TreeGrafter"/>
</dbReference>
<feature type="compositionally biased region" description="Basic and acidic residues" evidence="1">
    <location>
        <begin position="1"/>
        <end position="13"/>
    </location>
</feature>
<proteinExistence type="predicted"/>
<dbReference type="GO" id="GO:0043161">
    <property type="term" value="P:proteasome-mediated ubiquitin-dependent protein catabolic process"/>
    <property type="evidence" value="ECO:0007669"/>
    <property type="project" value="TreeGrafter"/>
</dbReference>
<dbReference type="PANTHER" id="PTHR31531:SF2">
    <property type="entry name" value="E3 UBIQUITIN-PROTEIN LIGASE E3D"/>
    <property type="match status" value="1"/>
</dbReference>
<feature type="compositionally biased region" description="Polar residues" evidence="1">
    <location>
        <begin position="501"/>
        <end position="517"/>
    </location>
</feature>
<dbReference type="GO" id="GO:0006513">
    <property type="term" value="P:protein monoubiquitination"/>
    <property type="evidence" value="ECO:0007669"/>
    <property type="project" value="TreeGrafter"/>
</dbReference>
<feature type="compositionally biased region" description="Polar residues" evidence="1">
    <location>
        <begin position="286"/>
        <end position="299"/>
    </location>
</feature>
<evidence type="ECO:0000313" key="3">
    <source>
        <dbReference type="Proteomes" id="UP000054845"/>
    </source>
</evidence>
<keyword evidence="3" id="KW-1185">Reference proteome</keyword>
<dbReference type="GO" id="GO:0051865">
    <property type="term" value="P:protein autoubiquitination"/>
    <property type="evidence" value="ECO:0007669"/>
    <property type="project" value="TreeGrafter"/>
</dbReference>
<feature type="compositionally biased region" description="Low complexity" evidence="1">
    <location>
        <begin position="21"/>
        <end position="40"/>
    </location>
</feature>
<evidence type="ECO:0000256" key="1">
    <source>
        <dbReference type="SAM" id="MobiDB-lite"/>
    </source>
</evidence>
<dbReference type="GO" id="GO:0031624">
    <property type="term" value="F:ubiquitin conjugating enzyme binding"/>
    <property type="evidence" value="ECO:0007669"/>
    <property type="project" value="TreeGrafter"/>
</dbReference>
<dbReference type="GO" id="GO:0005634">
    <property type="term" value="C:nucleus"/>
    <property type="evidence" value="ECO:0007669"/>
    <property type="project" value="TreeGrafter"/>
</dbReference>
<dbReference type="Proteomes" id="UP000054845">
    <property type="component" value="Unassembled WGS sequence"/>
</dbReference>
<feature type="compositionally biased region" description="Polar residues" evidence="1">
    <location>
        <begin position="871"/>
        <end position="880"/>
    </location>
</feature>
<organism evidence="2 3">
    <name type="scientific">Ceraceosorus bombacis</name>
    <dbReference type="NCBI Taxonomy" id="401625"/>
    <lineage>
        <taxon>Eukaryota</taxon>
        <taxon>Fungi</taxon>
        <taxon>Dikarya</taxon>
        <taxon>Basidiomycota</taxon>
        <taxon>Ustilaginomycotina</taxon>
        <taxon>Exobasidiomycetes</taxon>
        <taxon>Ceraceosorales</taxon>
        <taxon>Ceraceosoraceae</taxon>
        <taxon>Ceraceosorus</taxon>
    </lineage>
</organism>
<dbReference type="GO" id="GO:0030332">
    <property type="term" value="F:cyclin binding"/>
    <property type="evidence" value="ECO:0007669"/>
    <property type="project" value="TreeGrafter"/>
</dbReference>
<dbReference type="GO" id="GO:0000209">
    <property type="term" value="P:protein polyubiquitination"/>
    <property type="evidence" value="ECO:0007669"/>
    <property type="project" value="TreeGrafter"/>
</dbReference>
<feature type="region of interest" description="Disordered" evidence="1">
    <location>
        <begin position="1"/>
        <end position="44"/>
    </location>
</feature>
<feature type="region of interest" description="Disordered" evidence="1">
    <location>
        <begin position="665"/>
        <end position="722"/>
    </location>
</feature>
<feature type="compositionally biased region" description="Low complexity" evidence="1">
    <location>
        <begin position="677"/>
        <end position="712"/>
    </location>
</feature>
<feature type="compositionally biased region" description="Polar residues" evidence="1">
    <location>
        <begin position="606"/>
        <end position="620"/>
    </location>
</feature>
<dbReference type="OrthoDB" id="66510at2759"/>
<feature type="compositionally biased region" description="Basic and acidic residues" evidence="1">
    <location>
        <begin position="665"/>
        <end position="676"/>
    </location>
</feature>
<dbReference type="PANTHER" id="PTHR31531">
    <property type="entry name" value="E3 UBIQUITIN-PROTEIN LIGASE E3D FAMILY MEMBER"/>
    <property type="match status" value="1"/>
</dbReference>
<feature type="region of interest" description="Disordered" evidence="1">
    <location>
        <begin position="430"/>
        <end position="465"/>
    </location>
</feature>
<feature type="compositionally biased region" description="Low complexity" evidence="1">
    <location>
        <begin position="261"/>
        <end position="278"/>
    </location>
</feature>
<dbReference type="GO" id="GO:0061630">
    <property type="term" value="F:ubiquitin protein ligase activity"/>
    <property type="evidence" value="ECO:0007669"/>
    <property type="project" value="TreeGrafter"/>
</dbReference>
<feature type="region of interest" description="Disordered" evidence="1">
    <location>
        <begin position="740"/>
        <end position="766"/>
    </location>
</feature>
<feature type="compositionally biased region" description="Low complexity" evidence="1">
    <location>
        <begin position="861"/>
        <end position="870"/>
    </location>
</feature>
<feature type="region of interest" description="Disordered" evidence="1">
    <location>
        <begin position="799"/>
        <end position="911"/>
    </location>
</feature>
<dbReference type="STRING" id="401625.A0A0P1BPR9"/>
<feature type="region of interest" description="Disordered" evidence="1">
    <location>
        <begin position="485"/>
        <end position="548"/>
    </location>
</feature>
<dbReference type="Pfam" id="PF09814">
    <property type="entry name" value="HECT_2"/>
    <property type="match status" value="1"/>
</dbReference>
<accession>A0A0P1BPR9</accession>